<evidence type="ECO:0000313" key="1">
    <source>
        <dbReference type="EMBL" id="KAK9280414.1"/>
    </source>
</evidence>
<dbReference type="Proteomes" id="UP001415857">
    <property type="component" value="Unassembled WGS sequence"/>
</dbReference>
<keyword evidence="2" id="KW-1185">Reference proteome</keyword>
<name>A0AAP0RQB6_LIQFO</name>
<dbReference type="AlphaFoldDB" id="A0AAP0RQB6"/>
<evidence type="ECO:0000313" key="2">
    <source>
        <dbReference type="Proteomes" id="UP001415857"/>
    </source>
</evidence>
<accession>A0AAP0RQB6</accession>
<dbReference type="EMBL" id="JBBPBK010000008">
    <property type="protein sequence ID" value="KAK9280414.1"/>
    <property type="molecule type" value="Genomic_DNA"/>
</dbReference>
<gene>
    <name evidence="1" type="ORF">L1049_014103</name>
</gene>
<organism evidence="1 2">
    <name type="scientific">Liquidambar formosana</name>
    <name type="common">Formosan gum</name>
    <dbReference type="NCBI Taxonomy" id="63359"/>
    <lineage>
        <taxon>Eukaryota</taxon>
        <taxon>Viridiplantae</taxon>
        <taxon>Streptophyta</taxon>
        <taxon>Embryophyta</taxon>
        <taxon>Tracheophyta</taxon>
        <taxon>Spermatophyta</taxon>
        <taxon>Magnoliopsida</taxon>
        <taxon>eudicotyledons</taxon>
        <taxon>Gunneridae</taxon>
        <taxon>Pentapetalae</taxon>
        <taxon>Saxifragales</taxon>
        <taxon>Altingiaceae</taxon>
        <taxon>Liquidambar</taxon>
    </lineage>
</organism>
<proteinExistence type="predicted"/>
<sequence length="125" mass="14224">MAIRRIPAVEQKTFELRYDGGNRSGRICIIERNRGCQVTMMLEGGEVRWLISQLVPLTQRKDLSYHFKSISSNGALIFELLANEEGGLFGFQNFLARRKRELFSFLKGLVQVGGKPYFCSSIGFL</sequence>
<comment type="caution">
    <text evidence="1">The sequence shown here is derived from an EMBL/GenBank/DDBJ whole genome shotgun (WGS) entry which is preliminary data.</text>
</comment>
<reference evidence="1 2" key="1">
    <citation type="journal article" date="2024" name="Plant J.">
        <title>Genome sequences and population genomics reveal climatic adaptation and genomic divergence between two closely related sweetgum species.</title>
        <authorList>
            <person name="Xu W.Q."/>
            <person name="Ren C.Q."/>
            <person name="Zhang X.Y."/>
            <person name="Comes H.P."/>
            <person name="Liu X.H."/>
            <person name="Li Y.G."/>
            <person name="Kettle C.J."/>
            <person name="Jalonen R."/>
            <person name="Gaisberger H."/>
            <person name="Ma Y.Z."/>
            <person name="Qiu Y.X."/>
        </authorList>
    </citation>
    <scope>NUCLEOTIDE SEQUENCE [LARGE SCALE GENOMIC DNA]</scope>
    <source>
        <strain evidence="1">Hangzhou</strain>
    </source>
</reference>
<protein>
    <submittedName>
        <fullName evidence="1">Uncharacterized protein</fullName>
    </submittedName>
</protein>